<feature type="domain" description="STAS" evidence="1">
    <location>
        <begin position="141"/>
        <end position="228"/>
    </location>
</feature>
<protein>
    <recommendedName>
        <fullName evidence="1">STAS domain-containing protein</fullName>
    </recommendedName>
</protein>
<gene>
    <name evidence="2" type="ORF">GLW05_08785</name>
</gene>
<dbReference type="CDD" id="cd07041">
    <property type="entry name" value="STAS_RsbR_RsbS_like"/>
    <property type="match status" value="1"/>
</dbReference>
<sequence>MSMQLVHDQMPLPLLMINTKFDTLQYTPEASKVFDVTECFLDMVDEGSKSKVEKWIQPKQGKSKLEINIYGKSSDVVLTEVYVRWMNDLHAEVILYPKEKQNEHITTMLDKLQNRLNDTNFALLEEKEKVEDTLKENYRLSAPFIQLTKDIAFVPLFGDVSEEKLHTIKEQVLAKAHDHHSNRILFDFTAVGELSAEGFRVLNEVFKTLDFMGKEIVLIGVKPKHSMKINEFKVQLNIQFLHSLQTAIYRYCSR</sequence>
<dbReference type="InterPro" id="IPR051932">
    <property type="entry name" value="Bact_StressResp_Reg"/>
</dbReference>
<reference evidence="2 3" key="1">
    <citation type="submission" date="2019-11" db="EMBL/GenBank/DDBJ databases">
        <title>Genome sequences of 17 halophilic strains isolated from different environments.</title>
        <authorList>
            <person name="Furrow R.E."/>
        </authorList>
    </citation>
    <scope>NUCLEOTIDE SEQUENCE [LARGE SCALE GENOMIC DNA]</scope>
    <source>
        <strain evidence="2 3">22514_16_FS</strain>
    </source>
</reference>
<comment type="caution">
    <text evidence="2">The sequence shown here is derived from an EMBL/GenBank/DDBJ whole genome shotgun (WGS) entry which is preliminary data.</text>
</comment>
<organism evidence="2 3">
    <name type="scientific">Pontibacillus yanchengensis</name>
    <dbReference type="NCBI Taxonomy" id="462910"/>
    <lineage>
        <taxon>Bacteria</taxon>
        <taxon>Bacillati</taxon>
        <taxon>Bacillota</taxon>
        <taxon>Bacilli</taxon>
        <taxon>Bacillales</taxon>
        <taxon>Bacillaceae</taxon>
        <taxon>Pontibacillus</taxon>
    </lineage>
</organism>
<dbReference type="InterPro" id="IPR036513">
    <property type="entry name" value="STAS_dom_sf"/>
</dbReference>
<dbReference type="SUPFAM" id="SSF52091">
    <property type="entry name" value="SpoIIaa-like"/>
    <property type="match status" value="1"/>
</dbReference>
<proteinExistence type="predicted"/>
<dbReference type="AlphaFoldDB" id="A0A6I5A381"/>
<accession>A0A6I5A381</accession>
<evidence type="ECO:0000313" key="2">
    <source>
        <dbReference type="EMBL" id="MYL33691.1"/>
    </source>
</evidence>
<dbReference type="EMBL" id="WMEQ01000005">
    <property type="protein sequence ID" value="MYL33691.1"/>
    <property type="molecule type" value="Genomic_DNA"/>
</dbReference>
<dbReference type="PROSITE" id="PS50801">
    <property type="entry name" value="STAS"/>
    <property type="match status" value="1"/>
</dbReference>
<dbReference type="OrthoDB" id="2624594at2"/>
<dbReference type="InterPro" id="IPR002645">
    <property type="entry name" value="STAS_dom"/>
</dbReference>
<name>A0A6I5A381_9BACI</name>
<evidence type="ECO:0000259" key="1">
    <source>
        <dbReference type="PROSITE" id="PS50801"/>
    </source>
</evidence>
<evidence type="ECO:0000313" key="3">
    <source>
        <dbReference type="Proteomes" id="UP000468638"/>
    </source>
</evidence>
<dbReference type="Gene3D" id="3.30.750.24">
    <property type="entry name" value="STAS domain"/>
    <property type="match status" value="1"/>
</dbReference>
<dbReference type="PANTHER" id="PTHR33745:SF1">
    <property type="entry name" value="RSBT ANTAGONIST PROTEIN RSBS"/>
    <property type="match status" value="1"/>
</dbReference>
<dbReference type="Pfam" id="PF01740">
    <property type="entry name" value="STAS"/>
    <property type="match status" value="1"/>
</dbReference>
<dbReference type="PANTHER" id="PTHR33745">
    <property type="entry name" value="RSBT ANTAGONIST PROTEIN RSBS-RELATED"/>
    <property type="match status" value="1"/>
</dbReference>
<dbReference type="Proteomes" id="UP000468638">
    <property type="component" value="Unassembled WGS sequence"/>
</dbReference>